<dbReference type="PANTHER" id="PTHR13847">
    <property type="entry name" value="SARCOSINE DEHYDROGENASE-RELATED"/>
    <property type="match status" value="1"/>
</dbReference>
<keyword evidence="4" id="KW-1185">Reference proteome</keyword>
<evidence type="ECO:0000259" key="2">
    <source>
        <dbReference type="Pfam" id="PF01266"/>
    </source>
</evidence>
<sequence>MTRLYHDSLYDRNTAIGSYWEASAPPLDRATPPLAADASCEVAVIGAGYTGLTAALSLVEEEGADVAVVEAGTPGWGASGRNGGFCCLGGAKLDYGAMVKRYGLAETRRFFQIQIESVDLVTGFCADKGIDADLTGSGEIILAHKPGRLAGLRAEQAQFRDLFGLDCPLLDRQALAARGLAAADFHGGLLIPPGVGLHPLKYLRGLARAAIDAGVKVYGQSPVTAVERRAGGFVLVTPQGLLKARKVIIATNGYSEEASLPALSGRLLPVLSNILVTRPLSPAEQAEQGWTDTTMCADSRRLLHYFRLLPDGRFLFGGRGAVSGSAAAAQRGLRRLRRDFEHHFPAWTGVETEYSWRGLVCLTQPLVPFVGALEEEGLYAALAYHGNGVSFTAYAGRALAGMVAGRQGAADLPAVLRAPLPRFPLAFLRKAYLAGAYGVYGLKDALG</sequence>
<reference evidence="3" key="1">
    <citation type="submission" date="2020-03" db="EMBL/GenBank/DDBJ databases">
        <title>Genome of Pelagibius litoralis DSM 21314T.</title>
        <authorList>
            <person name="Wang G."/>
        </authorList>
    </citation>
    <scope>NUCLEOTIDE SEQUENCE</scope>
    <source>
        <strain evidence="3">DSM 21314</strain>
    </source>
</reference>
<dbReference type="GO" id="GO:0005737">
    <property type="term" value="C:cytoplasm"/>
    <property type="evidence" value="ECO:0007669"/>
    <property type="project" value="TreeGrafter"/>
</dbReference>
<proteinExistence type="predicted"/>
<keyword evidence="1" id="KW-0560">Oxidoreductase</keyword>
<dbReference type="Gene3D" id="3.50.50.60">
    <property type="entry name" value="FAD/NAD(P)-binding domain"/>
    <property type="match status" value="1"/>
</dbReference>
<evidence type="ECO:0000313" key="4">
    <source>
        <dbReference type="Proteomes" id="UP000761264"/>
    </source>
</evidence>
<dbReference type="RefSeq" id="WP_167222866.1">
    <property type="nucleotide sequence ID" value="NZ_JAAQPH010000004.1"/>
</dbReference>
<evidence type="ECO:0000256" key="1">
    <source>
        <dbReference type="ARBA" id="ARBA00023002"/>
    </source>
</evidence>
<dbReference type="Gene3D" id="3.30.9.10">
    <property type="entry name" value="D-Amino Acid Oxidase, subunit A, domain 2"/>
    <property type="match status" value="1"/>
</dbReference>
<dbReference type="PANTHER" id="PTHR13847:SF281">
    <property type="entry name" value="FAD DEPENDENT OXIDOREDUCTASE DOMAIN-CONTAINING PROTEIN"/>
    <property type="match status" value="1"/>
</dbReference>
<feature type="domain" description="FAD dependent oxidoreductase" evidence="2">
    <location>
        <begin position="42"/>
        <end position="400"/>
    </location>
</feature>
<dbReference type="AlphaFoldDB" id="A0A967C832"/>
<dbReference type="SUPFAM" id="SSF51905">
    <property type="entry name" value="FAD/NAD(P)-binding domain"/>
    <property type="match status" value="1"/>
</dbReference>
<dbReference type="InterPro" id="IPR006076">
    <property type="entry name" value="FAD-dep_OxRdtase"/>
</dbReference>
<dbReference type="Pfam" id="PF01266">
    <property type="entry name" value="DAO"/>
    <property type="match status" value="1"/>
</dbReference>
<dbReference type="Proteomes" id="UP000761264">
    <property type="component" value="Unassembled WGS sequence"/>
</dbReference>
<accession>A0A967C832</accession>
<dbReference type="GO" id="GO:0016491">
    <property type="term" value="F:oxidoreductase activity"/>
    <property type="evidence" value="ECO:0007669"/>
    <property type="project" value="UniProtKB-KW"/>
</dbReference>
<comment type="caution">
    <text evidence="3">The sequence shown here is derived from an EMBL/GenBank/DDBJ whole genome shotgun (WGS) entry which is preliminary data.</text>
</comment>
<gene>
    <name evidence="3" type="ORF">HBA54_07160</name>
</gene>
<protein>
    <submittedName>
        <fullName evidence="3">FAD-binding oxidoreductase</fullName>
    </submittedName>
</protein>
<organism evidence="3 4">
    <name type="scientific">Pelagibius litoralis</name>
    <dbReference type="NCBI Taxonomy" id="374515"/>
    <lineage>
        <taxon>Bacteria</taxon>
        <taxon>Pseudomonadati</taxon>
        <taxon>Pseudomonadota</taxon>
        <taxon>Alphaproteobacteria</taxon>
        <taxon>Rhodospirillales</taxon>
        <taxon>Rhodovibrionaceae</taxon>
        <taxon>Pelagibius</taxon>
    </lineage>
</organism>
<dbReference type="InterPro" id="IPR036188">
    <property type="entry name" value="FAD/NAD-bd_sf"/>
</dbReference>
<name>A0A967C832_9PROT</name>
<dbReference type="EMBL" id="JAAQPH010000004">
    <property type="protein sequence ID" value="NIA68367.1"/>
    <property type="molecule type" value="Genomic_DNA"/>
</dbReference>
<evidence type="ECO:0000313" key="3">
    <source>
        <dbReference type="EMBL" id="NIA68367.1"/>
    </source>
</evidence>